<evidence type="ECO:0000259" key="5">
    <source>
        <dbReference type="SMART" id="SM00458"/>
    </source>
</evidence>
<keyword evidence="3" id="KW-0326">Glycosidase</keyword>
<dbReference type="PANTHER" id="PTHR42800:SF1">
    <property type="entry name" value="EXOINULINASE INUD (AFU_ORTHOLOGUE AFUA_5G00480)"/>
    <property type="match status" value="1"/>
</dbReference>
<dbReference type="Pfam" id="PF00251">
    <property type="entry name" value="Glyco_hydro_32N"/>
    <property type="match status" value="1"/>
</dbReference>
<dbReference type="InterPro" id="IPR023296">
    <property type="entry name" value="Glyco_hydro_beta-prop_sf"/>
</dbReference>
<sequence length="1272" mass="139610">MKSFAKSILSLSLAVVMAASSAAISFGASNASLVTHASLVTQLDSAAPKAAEGKSAMIHESEINSNVTGWKLHGKGRMEETGEGLRLTSDPQENVMAISETVADDFVYEADVMVTDPQADATLLFRSGEDGWSSYMLQFALGAGVIRLKDASGGEDDLHVERKVEAKPGDIYHLKVKAEGTRLQVYWGQQYEPVIDTEAAAHRTGRLGLHVWNGSALFQNIRVSDMSGNALEPIFTQGLWQPDLKGLKGTGADGLEAKSVFRNHEADVVLEGDLILNGQGSAGLLFRSNAQGTEGYAAVLQREGERVRVFLKKADGEILHESRATYPSQRESRHHLEVKAIGERIQIFVDGYEPAAIDIVDTAFASGYHGVMASSGTAYFQDVYITPYASYYTEKYRPHYHYSPIRGSASDPNGLVYFEGEYHLFHQDGGQWAHAVSRDLMHWKRLPIALPWNDLGHVWSGSAVADTTNASGLFGNAGGKGLIAYYTSYNPDRHNGNQKIGLAYSTDRGRTWKYSEEHPVVIENPGKTGEDPGGWDFRDPKVVRDEANDRWVMVVSGGDHIRFFTSANLLDWTLTDQFGYGAYIRGGVWECPDLFQLPVEGTEKRKWVLMISSGANPNTQGSDAEYFIGDLTPEGQFINDNPAGSVLKTDWGKEYYASMSFSDMPDGRRIMLAWMTNWDYPFSFPTTGWKGQLSIPRQVSLKETEEGIRMHQTPIEELTLLRSPVLRIVNREVGTSGENLLKGLAFGAYEIEAELELPPSGAATEFGFRLREGDGERTLVGYRANGGKVFVDRSASGTTDFSDLFSTLHEAPLKPDGSRIKLRIFVDESSIEVFGNDGRVVFSDVIFPDPASRGMSFYSEGGKVKVVSLQVHALQHIWREDDAKAPRIVMDTGELELSLGQTRSLSASLENGQGKGADRIVWTSSDPKVAEVTTSGHASTVITAKQEGTALITASTPNGKVSSRTRVIVTSGVLHTNLTGWQPDTFASRWVLTKDGIRGSHTGDAAYMSDISAGDFTYEGEIRLGDNGGAGSLLFRASRDGRSGYYVNLDPNLKAIRLFYKVEGRFEERQVLARKAAFLQSGKSYRIKVEASGPHIRVEVDGQPLADLEDGTFAEGRFGVHVFGGQAAFQHLYASQMSNPELEVTRIESAALSKALHADRSQNGEPVTVKAPDGSEHQQWMLVPAGNGIYSIRTLEGKALDLDTGQHRLQLYSYLGFNNQRWRLEPNQDGTVTIVSLHNGQALEVSEDGTRLQLGDPAGLRRQSWRLELPFT</sequence>
<dbReference type="SUPFAM" id="SSF75005">
    <property type="entry name" value="Arabinanase/levansucrase/invertase"/>
    <property type="match status" value="1"/>
</dbReference>
<dbReference type="InterPro" id="IPR013320">
    <property type="entry name" value="ConA-like_dom_sf"/>
</dbReference>
<dbReference type="SUPFAM" id="SSF50370">
    <property type="entry name" value="Ricin B-like lectins"/>
    <property type="match status" value="1"/>
</dbReference>
<dbReference type="InterPro" id="IPR032789">
    <property type="entry name" value="T2SS-T3SS_pil_N"/>
</dbReference>
<comment type="similarity">
    <text evidence="1">Belongs to the glycosyl hydrolase 32 family.</text>
</comment>
<evidence type="ECO:0000256" key="3">
    <source>
        <dbReference type="ARBA" id="ARBA00023295"/>
    </source>
</evidence>
<dbReference type="AlphaFoldDB" id="A0A1B2E657"/>
<gene>
    <name evidence="6" type="ORF">BBD41_24415</name>
</gene>
<dbReference type="RefSeq" id="WP_099479192.1">
    <property type="nucleotide sequence ID" value="NZ_CP016809.1"/>
</dbReference>
<dbReference type="Gene3D" id="2.60.120.560">
    <property type="entry name" value="Exo-inulinase, domain 1"/>
    <property type="match status" value="4"/>
</dbReference>
<dbReference type="GO" id="GO:0004575">
    <property type="term" value="F:sucrose alpha-glucosidase activity"/>
    <property type="evidence" value="ECO:0007669"/>
    <property type="project" value="TreeGrafter"/>
</dbReference>
<keyword evidence="4" id="KW-0732">Signal</keyword>
<dbReference type="InterPro" id="IPR013189">
    <property type="entry name" value="Glyco_hydro_32_C"/>
</dbReference>
<dbReference type="KEGG" id="pib:BBD41_24415"/>
<dbReference type="PROSITE" id="PS50231">
    <property type="entry name" value="RICIN_B_LECTIN"/>
    <property type="match status" value="1"/>
</dbReference>
<dbReference type="SMART" id="SM00640">
    <property type="entry name" value="Glyco_32"/>
    <property type="match status" value="1"/>
</dbReference>
<dbReference type="SUPFAM" id="SSF49373">
    <property type="entry name" value="Invasin/intimin cell-adhesion fragments"/>
    <property type="match status" value="1"/>
</dbReference>
<evidence type="ECO:0000256" key="2">
    <source>
        <dbReference type="ARBA" id="ARBA00022801"/>
    </source>
</evidence>
<dbReference type="InterPro" id="IPR001362">
    <property type="entry name" value="Glyco_hydro_32"/>
</dbReference>
<dbReference type="Gene3D" id="2.60.40.1080">
    <property type="match status" value="1"/>
</dbReference>
<protein>
    <submittedName>
        <fullName evidence="6">Beta-fructosidase</fullName>
    </submittedName>
</protein>
<dbReference type="Pfam" id="PF08244">
    <property type="entry name" value="Glyco_hydro_32C"/>
    <property type="match status" value="1"/>
</dbReference>
<evidence type="ECO:0000256" key="1">
    <source>
        <dbReference type="ARBA" id="ARBA00009902"/>
    </source>
</evidence>
<dbReference type="Gene3D" id="2.115.10.20">
    <property type="entry name" value="Glycosyl hydrolase domain, family 43"/>
    <property type="match status" value="1"/>
</dbReference>
<dbReference type="InterPro" id="IPR013148">
    <property type="entry name" value="Glyco_hydro_32_N"/>
</dbReference>
<dbReference type="InterPro" id="IPR010496">
    <property type="entry name" value="AL/BT2_dom"/>
</dbReference>
<dbReference type="CDD" id="cd18622">
    <property type="entry name" value="GH32_Inu-like"/>
    <property type="match status" value="1"/>
</dbReference>
<dbReference type="GO" id="GO:0005737">
    <property type="term" value="C:cytoplasm"/>
    <property type="evidence" value="ECO:0007669"/>
    <property type="project" value="TreeGrafter"/>
</dbReference>
<dbReference type="EMBL" id="CP016809">
    <property type="protein sequence ID" value="ANY75460.1"/>
    <property type="molecule type" value="Genomic_DNA"/>
</dbReference>
<feature type="domain" description="Ricin B lectin" evidence="5">
    <location>
        <begin position="1143"/>
        <end position="1268"/>
    </location>
</feature>
<dbReference type="Gene3D" id="2.80.10.50">
    <property type="match status" value="2"/>
</dbReference>
<reference evidence="6" key="1">
    <citation type="submission" date="2016-08" db="EMBL/GenBank/DDBJ databases">
        <title>Complete Genome Seqeunce of Paenibacillus sp. nov. IHBB 9852 from high altitute lake of Indian trans-Himalayas.</title>
        <authorList>
            <person name="Kiran S."/>
            <person name="Swarnkar M.K."/>
            <person name="Rana A."/>
            <person name="Tewari R."/>
            <person name="Gulati A."/>
        </authorList>
    </citation>
    <scope>NUCLEOTIDE SEQUENCE [LARGE SCALE GENOMIC DNA]</scope>
    <source>
        <strain evidence="6">IHBB 9852</strain>
    </source>
</reference>
<evidence type="ECO:0000256" key="4">
    <source>
        <dbReference type="SAM" id="SignalP"/>
    </source>
</evidence>
<dbReference type="InterPro" id="IPR000772">
    <property type="entry name" value="Ricin_B_lectin"/>
</dbReference>
<dbReference type="Pfam" id="PF13629">
    <property type="entry name" value="T2SS-T3SS_pil_N"/>
    <property type="match status" value="1"/>
</dbReference>
<dbReference type="SMART" id="SM00458">
    <property type="entry name" value="RICIN"/>
    <property type="match status" value="1"/>
</dbReference>
<organism evidence="6">
    <name type="scientific">Paenibacillus ihbetae</name>
    <dbReference type="NCBI Taxonomy" id="1870820"/>
    <lineage>
        <taxon>Bacteria</taxon>
        <taxon>Bacillati</taxon>
        <taxon>Bacillota</taxon>
        <taxon>Bacilli</taxon>
        <taxon>Bacillales</taxon>
        <taxon>Paenibacillaceae</taxon>
        <taxon>Paenibacillus</taxon>
    </lineage>
</organism>
<dbReference type="Pfam" id="PF06439">
    <property type="entry name" value="3keto-disac_hyd"/>
    <property type="match status" value="2"/>
</dbReference>
<dbReference type="CDD" id="cd00161">
    <property type="entry name" value="beta-trefoil_Ricin-like"/>
    <property type="match status" value="1"/>
</dbReference>
<feature type="chain" id="PRO_5008535780" evidence="4">
    <location>
        <begin position="23"/>
        <end position="1272"/>
    </location>
</feature>
<feature type="signal peptide" evidence="4">
    <location>
        <begin position="1"/>
        <end position="22"/>
    </location>
</feature>
<keyword evidence="2" id="KW-0378">Hydrolase</keyword>
<dbReference type="InterPro" id="IPR008964">
    <property type="entry name" value="Invasin/intimin_cell_adhesion"/>
</dbReference>
<dbReference type="PANTHER" id="PTHR42800">
    <property type="entry name" value="EXOINULINASE INUD (AFU_ORTHOLOGUE AFUA_5G00480)"/>
    <property type="match status" value="1"/>
</dbReference>
<proteinExistence type="inferred from homology"/>
<dbReference type="InterPro" id="IPR035992">
    <property type="entry name" value="Ricin_B-like_lectins"/>
</dbReference>
<dbReference type="GO" id="GO:0005987">
    <property type="term" value="P:sucrose catabolic process"/>
    <property type="evidence" value="ECO:0007669"/>
    <property type="project" value="TreeGrafter"/>
</dbReference>
<name>A0A1B2E657_9BACL</name>
<dbReference type="Pfam" id="PF00652">
    <property type="entry name" value="Ricin_B_lectin"/>
    <property type="match status" value="1"/>
</dbReference>
<dbReference type="SUPFAM" id="SSF49899">
    <property type="entry name" value="Concanavalin A-like lectins/glucanases"/>
    <property type="match status" value="1"/>
</dbReference>
<evidence type="ECO:0000313" key="6">
    <source>
        <dbReference type="EMBL" id="ANY75460.1"/>
    </source>
</evidence>
<accession>A0A1B2E657</accession>